<dbReference type="EMBL" id="DS985244">
    <property type="protein sequence ID" value="EDV26167.1"/>
    <property type="molecule type" value="Genomic_DNA"/>
</dbReference>
<evidence type="ECO:0000256" key="7">
    <source>
        <dbReference type="SAM" id="Phobius"/>
    </source>
</evidence>
<feature type="compositionally biased region" description="Polar residues" evidence="6">
    <location>
        <begin position="1"/>
        <end position="20"/>
    </location>
</feature>
<dbReference type="CTD" id="6753413"/>
<evidence type="ECO:0000256" key="2">
    <source>
        <dbReference type="ARBA" id="ARBA00022692"/>
    </source>
</evidence>
<dbReference type="InterPro" id="IPR000203">
    <property type="entry name" value="GPS"/>
</dbReference>
<dbReference type="MEROPS" id="P02.013"/>
<dbReference type="AlphaFoldDB" id="B3RTP2"/>
<evidence type="ECO:0000313" key="10">
    <source>
        <dbReference type="EMBL" id="EDV26167.1"/>
    </source>
</evidence>
<evidence type="ECO:0000256" key="5">
    <source>
        <dbReference type="ARBA" id="ARBA00023157"/>
    </source>
</evidence>
<sequence length="611" mass="68289">MASSVTCTNNSSLFVPSSTKEPPASSKSLPSLPTSIITSWINASNLETGLSAAFQALYSISTLIENEKPVTTGIQVLQELHNVFKSSKNITSQDLNFSARILDRLQLMVKIQNESCEIKESYFKLTDLKRLMKITHVYTTQVAENLELESVFIVNSPEMTFHIQRIRVQDFLRNPYRTTFRRLYGNELLANEFILPSYAASNMNVSGAISVAASYYTTLNHLINRDLKRPNEGSIDVAGEIINSDIISSLTLPDISSINVTCVHWDFTIGKDGSWSATGCKLISSNKTHTVCHCRHLTQFAVLMRVSGQEILCRILAIGLHLCYLSVFMWMLVEGLHLYLQIVTVFDEKDRSLLYCAIGWGKMFSLKSLDYRQQYATMIMELMEGNGLIWAFAGPAIVIILINFIIMLIVTKIAISKTAAVAVRTGNQHFRNLRTATRAIILLMPLLGLTWTFGLLAADDNTVFFAYLFVILNGLQGVFIFISQCVYNSEVRNGFRRFMNRYGLTSKLHRDFSTALKPLKSTTEGVATGAKNSSQEEEPHSARPFDAASGCNNKSKSKKRSSNRNKDLIIINEANTVNKMTKSKSLIGPDININEIPENKLSASHSHQIIN</sequence>
<gene>
    <name evidence="10" type="ORF">TRIADDRAFT_55995</name>
</gene>
<dbReference type="Proteomes" id="UP000009022">
    <property type="component" value="Unassembled WGS sequence"/>
</dbReference>
<dbReference type="PROSITE" id="PS50261">
    <property type="entry name" value="G_PROTEIN_RECEP_F2_4"/>
    <property type="match status" value="1"/>
</dbReference>
<keyword evidence="5" id="KW-1015">Disulfide bond</keyword>
<evidence type="ECO:0000256" key="1">
    <source>
        <dbReference type="ARBA" id="ARBA00004141"/>
    </source>
</evidence>
<evidence type="ECO:0000256" key="6">
    <source>
        <dbReference type="SAM" id="MobiDB-lite"/>
    </source>
</evidence>
<accession>B3RTP2</accession>
<dbReference type="SMART" id="SM00303">
    <property type="entry name" value="GPS"/>
    <property type="match status" value="1"/>
</dbReference>
<dbReference type="PANTHER" id="PTHR12011">
    <property type="entry name" value="ADHESION G-PROTEIN COUPLED RECEPTOR"/>
    <property type="match status" value="1"/>
</dbReference>
<feature type="region of interest" description="Disordered" evidence="6">
    <location>
        <begin position="1"/>
        <end position="30"/>
    </location>
</feature>
<dbReference type="OrthoDB" id="347083at2759"/>
<dbReference type="STRING" id="10228.B3RTP2"/>
<dbReference type="InterPro" id="IPR057244">
    <property type="entry name" value="GAIN_B"/>
</dbReference>
<feature type="domain" description="GAIN-B" evidence="8">
    <location>
        <begin position="170"/>
        <end position="310"/>
    </location>
</feature>
<dbReference type="RefSeq" id="XP_002112200.1">
    <property type="nucleotide sequence ID" value="XM_002112164.1"/>
</dbReference>
<feature type="transmembrane region" description="Helical" evidence="7">
    <location>
        <begin position="464"/>
        <end position="487"/>
    </location>
</feature>
<dbReference type="InterPro" id="IPR017981">
    <property type="entry name" value="GPCR_2-like_7TM"/>
</dbReference>
<evidence type="ECO:0000256" key="3">
    <source>
        <dbReference type="ARBA" id="ARBA00022989"/>
    </source>
</evidence>
<organism evidence="10 11">
    <name type="scientific">Trichoplax adhaerens</name>
    <name type="common">Trichoplax reptans</name>
    <dbReference type="NCBI Taxonomy" id="10228"/>
    <lineage>
        <taxon>Eukaryota</taxon>
        <taxon>Metazoa</taxon>
        <taxon>Placozoa</taxon>
        <taxon>Uniplacotomia</taxon>
        <taxon>Trichoplacea</taxon>
        <taxon>Trichoplacidae</taxon>
        <taxon>Trichoplax</taxon>
    </lineage>
</organism>
<dbReference type="PRINTS" id="PR00249">
    <property type="entry name" value="GPCRSECRETIN"/>
</dbReference>
<name>B3RTP2_TRIAD</name>
<dbReference type="GO" id="GO:0007166">
    <property type="term" value="P:cell surface receptor signaling pathway"/>
    <property type="evidence" value="ECO:0007669"/>
    <property type="project" value="InterPro"/>
</dbReference>
<dbReference type="KEGG" id="tad:TRIADDRAFT_55995"/>
<dbReference type="Gene3D" id="1.20.1070.10">
    <property type="entry name" value="Rhodopsin 7-helix transmembrane proteins"/>
    <property type="match status" value="1"/>
</dbReference>
<feature type="compositionally biased region" description="Polar residues" evidence="6">
    <location>
        <begin position="523"/>
        <end position="533"/>
    </location>
</feature>
<evidence type="ECO:0000313" key="11">
    <source>
        <dbReference type="Proteomes" id="UP000009022"/>
    </source>
</evidence>
<keyword evidence="11" id="KW-1185">Reference proteome</keyword>
<protein>
    <recommendedName>
        <fullName evidence="12">G-protein coupled receptors family 2 profile 2 domain-containing protein</fullName>
    </recommendedName>
</protein>
<dbReference type="GeneID" id="6753413"/>
<dbReference type="GO" id="GO:0004930">
    <property type="term" value="F:G protein-coupled receptor activity"/>
    <property type="evidence" value="ECO:0007669"/>
    <property type="project" value="InterPro"/>
</dbReference>
<feature type="transmembrane region" description="Helical" evidence="7">
    <location>
        <begin position="436"/>
        <end position="458"/>
    </location>
</feature>
<feature type="domain" description="G-protein coupled receptors family 2 profile 2" evidence="9">
    <location>
        <begin position="297"/>
        <end position="488"/>
    </location>
</feature>
<keyword evidence="2 7" id="KW-0812">Transmembrane</keyword>
<comment type="subcellular location">
    <subcellularLocation>
        <location evidence="1">Membrane</location>
        <topology evidence="1">Multi-pass membrane protein</topology>
    </subcellularLocation>
</comment>
<keyword evidence="3 7" id="KW-1133">Transmembrane helix</keyword>
<dbReference type="eggNOG" id="KOG4193">
    <property type="taxonomic scope" value="Eukaryota"/>
</dbReference>
<dbReference type="PANTHER" id="PTHR12011:SF347">
    <property type="entry name" value="FI21270P1-RELATED"/>
    <property type="match status" value="1"/>
</dbReference>
<proteinExistence type="predicted"/>
<dbReference type="Pfam" id="PF00002">
    <property type="entry name" value="7tm_2"/>
    <property type="match status" value="1"/>
</dbReference>
<evidence type="ECO:0008006" key="12">
    <source>
        <dbReference type="Google" id="ProtNLM"/>
    </source>
</evidence>
<feature type="transmembrane region" description="Helical" evidence="7">
    <location>
        <begin position="388"/>
        <end position="415"/>
    </location>
</feature>
<feature type="region of interest" description="Disordered" evidence="6">
    <location>
        <begin position="523"/>
        <end position="566"/>
    </location>
</feature>
<keyword evidence="4 7" id="KW-0472">Membrane</keyword>
<dbReference type="InterPro" id="IPR000832">
    <property type="entry name" value="GPCR_2_secretin-like"/>
</dbReference>
<reference evidence="10 11" key="1">
    <citation type="journal article" date="2008" name="Nature">
        <title>The Trichoplax genome and the nature of placozoans.</title>
        <authorList>
            <person name="Srivastava M."/>
            <person name="Begovic E."/>
            <person name="Chapman J."/>
            <person name="Putnam N.H."/>
            <person name="Hellsten U."/>
            <person name="Kawashima T."/>
            <person name="Kuo A."/>
            <person name="Mitros T."/>
            <person name="Salamov A."/>
            <person name="Carpenter M.L."/>
            <person name="Signorovitch A.Y."/>
            <person name="Moreno M.A."/>
            <person name="Kamm K."/>
            <person name="Grimwood J."/>
            <person name="Schmutz J."/>
            <person name="Shapiro H."/>
            <person name="Grigoriev I.V."/>
            <person name="Buss L.W."/>
            <person name="Schierwater B."/>
            <person name="Dellaporta S.L."/>
            <person name="Rokhsar D.S."/>
        </authorList>
    </citation>
    <scope>NUCLEOTIDE SEQUENCE [LARGE SCALE GENOMIC DNA]</scope>
    <source>
        <strain evidence="10 11">Grell-BS-1999</strain>
    </source>
</reference>
<dbReference type="PhylomeDB" id="B3RTP2"/>
<evidence type="ECO:0000259" key="9">
    <source>
        <dbReference type="PROSITE" id="PS50261"/>
    </source>
</evidence>
<evidence type="ECO:0000259" key="8">
    <source>
        <dbReference type="PROSITE" id="PS50221"/>
    </source>
</evidence>
<dbReference type="GO" id="GO:0005886">
    <property type="term" value="C:plasma membrane"/>
    <property type="evidence" value="ECO:0000318"/>
    <property type="project" value="GO_Central"/>
</dbReference>
<dbReference type="InParanoid" id="B3RTP2"/>
<evidence type="ECO:0000256" key="4">
    <source>
        <dbReference type="ARBA" id="ARBA00023136"/>
    </source>
</evidence>
<dbReference type="PROSITE" id="PS50221">
    <property type="entry name" value="GAIN_B"/>
    <property type="match status" value="1"/>
</dbReference>
<feature type="transmembrane region" description="Helical" evidence="7">
    <location>
        <begin position="311"/>
        <end position="333"/>
    </location>
</feature>
<dbReference type="HOGENOM" id="CLU_447153_0_0_1"/>